<sequence>MDQLVNPYLRLPHSFVEWPNIKKHLEDFCSKEGGISVGECSALIKTLFTLLHPSSRPIRTEKCIMRAAENLSKSLGVEITPIITAAFKCMCERILYISSCLPPKMEKTTHGFAGRKEWVLTRRQASGLLGCGIFQLLTNRFNFLYMRTGDGGRKFEFILNYFYISAFETTSTLDNIYIIIKRNDSLSVLRDLGVEVSDKFVEAEELKYRQSIIKKMQKSLSKDEKEEIIASTISPCGDSGTYADVIRASLIEDKNSHPQSYVPSVLSTMLASHVRSLKTPIDASLVTIAPSHASMLDSSVHKSHVVHDFSSRKVGGGVLNAGCVQEEIYMSQCPELITSVLLCTPLKHDESVWVSGALPYGDFTGYKNTFHCTHPFTYEELILSDMEKSEKEKVPLDLEDLRDIKCISTGDELKHLSLPSMSPESMETPTISVQTRDVTCVVADALRCASVPLQYQLIDLFVDRELVKLMVTFSDPRLPKLTAPLAGGQFGCGVFKGDPYLKGLLQIIVASCLGVKLELYPFNNDKVHSIWSRILESCNGISISDVMKLIEDCRAMVGIEKEGMYEKMASIRKKSRAPWRKKGKRGEEKKEEEKMTEEKSKKPLTFVDVFFEALESFKKK</sequence>
<dbReference type="InterPro" id="IPR007724">
    <property type="entry name" value="Poly_GlycHdrlase"/>
</dbReference>
<protein>
    <submittedName>
        <fullName evidence="3">Poly(ADP-ribose) glycohydrolase like protein</fullName>
    </submittedName>
</protein>
<gene>
    <name evidence="3" type="ORF">ADUPG1_007693</name>
</gene>
<comment type="caution">
    <text evidence="3">The sequence shown here is derived from an EMBL/GenBank/DDBJ whole genome shotgun (WGS) entry which is preliminary data.</text>
</comment>
<dbReference type="Pfam" id="PF05028">
    <property type="entry name" value="PARG_cat_C"/>
    <property type="match status" value="2"/>
</dbReference>
<feature type="domain" description="PARG catalytic Macro" evidence="2">
    <location>
        <begin position="428"/>
        <end position="527"/>
    </location>
</feature>
<dbReference type="InterPro" id="IPR046372">
    <property type="entry name" value="PARG_cat_C"/>
</dbReference>
<evidence type="ECO:0000313" key="3">
    <source>
        <dbReference type="EMBL" id="GKT34323.1"/>
    </source>
</evidence>
<proteinExistence type="predicted"/>
<feature type="domain" description="PARG catalytic Macro" evidence="2">
    <location>
        <begin position="301"/>
        <end position="393"/>
    </location>
</feature>
<accession>A0ABQ5KP92</accession>
<evidence type="ECO:0000256" key="1">
    <source>
        <dbReference type="SAM" id="MobiDB-lite"/>
    </source>
</evidence>
<evidence type="ECO:0000313" key="4">
    <source>
        <dbReference type="Proteomes" id="UP001057375"/>
    </source>
</evidence>
<dbReference type="EMBL" id="BQXS01010796">
    <property type="protein sequence ID" value="GKT34323.1"/>
    <property type="molecule type" value="Genomic_DNA"/>
</dbReference>
<dbReference type="PANTHER" id="PTHR12837:SF0">
    <property type="entry name" value="POLY(ADP-RIBOSE) GLYCOHYDROLASE"/>
    <property type="match status" value="1"/>
</dbReference>
<dbReference type="PANTHER" id="PTHR12837">
    <property type="entry name" value="POLY ADP-RIBOSE GLYCOHYDROLASE"/>
    <property type="match status" value="1"/>
</dbReference>
<name>A0ABQ5KP92_9EUKA</name>
<feature type="compositionally biased region" description="Basic and acidic residues" evidence="1">
    <location>
        <begin position="585"/>
        <end position="600"/>
    </location>
</feature>
<dbReference type="Proteomes" id="UP001057375">
    <property type="component" value="Unassembled WGS sequence"/>
</dbReference>
<keyword evidence="4" id="KW-1185">Reference proteome</keyword>
<organism evidence="3 4">
    <name type="scientific">Aduncisulcus paluster</name>
    <dbReference type="NCBI Taxonomy" id="2918883"/>
    <lineage>
        <taxon>Eukaryota</taxon>
        <taxon>Metamonada</taxon>
        <taxon>Carpediemonas-like organisms</taxon>
        <taxon>Aduncisulcus</taxon>
    </lineage>
</organism>
<evidence type="ECO:0000259" key="2">
    <source>
        <dbReference type="Pfam" id="PF05028"/>
    </source>
</evidence>
<feature type="compositionally biased region" description="Basic residues" evidence="1">
    <location>
        <begin position="574"/>
        <end position="584"/>
    </location>
</feature>
<reference evidence="3" key="1">
    <citation type="submission" date="2022-03" db="EMBL/GenBank/DDBJ databases">
        <title>Draft genome sequence of Aduncisulcus paluster, a free-living microaerophilic Fornicata.</title>
        <authorList>
            <person name="Yuyama I."/>
            <person name="Kume K."/>
            <person name="Tamura T."/>
            <person name="Inagaki Y."/>
            <person name="Hashimoto T."/>
        </authorList>
    </citation>
    <scope>NUCLEOTIDE SEQUENCE</scope>
    <source>
        <strain evidence="3">NY0171</strain>
    </source>
</reference>
<feature type="region of interest" description="Disordered" evidence="1">
    <location>
        <begin position="574"/>
        <end position="600"/>
    </location>
</feature>